<keyword evidence="4" id="KW-1185">Reference proteome</keyword>
<dbReference type="Proteomes" id="UP001159364">
    <property type="component" value="Linkage Group LG11"/>
</dbReference>
<name>A0AAV8SCX1_9ROSI</name>
<evidence type="ECO:0000313" key="4">
    <source>
        <dbReference type="Proteomes" id="UP001159364"/>
    </source>
</evidence>
<reference evidence="3 4" key="1">
    <citation type="submission" date="2021-09" db="EMBL/GenBank/DDBJ databases">
        <title>Genomic insights and catalytic innovation underlie evolution of tropane alkaloids biosynthesis.</title>
        <authorList>
            <person name="Wang Y.-J."/>
            <person name="Tian T."/>
            <person name="Huang J.-P."/>
            <person name="Huang S.-X."/>
        </authorList>
    </citation>
    <scope>NUCLEOTIDE SEQUENCE [LARGE SCALE GENOMIC DNA]</scope>
    <source>
        <strain evidence="3">KIB-2018</strain>
        <tissue evidence="3">Leaf</tissue>
    </source>
</reference>
<comment type="similarity">
    <text evidence="1">Belongs to the UDP-glycosyltransferase family.</text>
</comment>
<dbReference type="AlphaFoldDB" id="A0AAV8SCX1"/>
<comment type="caution">
    <text evidence="3">The sequence shown here is derived from an EMBL/GenBank/DDBJ whole genome shotgun (WGS) entry which is preliminary data.</text>
</comment>
<dbReference type="Gene3D" id="3.40.50.2000">
    <property type="entry name" value="Glycogen Phosphorylase B"/>
    <property type="match status" value="2"/>
</dbReference>
<evidence type="ECO:0000313" key="3">
    <source>
        <dbReference type="EMBL" id="KAJ8749894.1"/>
    </source>
</evidence>
<gene>
    <name evidence="3" type="ORF">K2173_013809</name>
</gene>
<keyword evidence="2" id="KW-0808">Transferase</keyword>
<dbReference type="InterPro" id="IPR050481">
    <property type="entry name" value="UDP-glycosyltransf_plant"/>
</dbReference>
<dbReference type="PANTHER" id="PTHR48048">
    <property type="entry name" value="GLYCOSYLTRANSFERASE"/>
    <property type="match status" value="1"/>
</dbReference>
<organism evidence="3 4">
    <name type="scientific">Erythroxylum novogranatense</name>
    <dbReference type="NCBI Taxonomy" id="1862640"/>
    <lineage>
        <taxon>Eukaryota</taxon>
        <taxon>Viridiplantae</taxon>
        <taxon>Streptophyta</taxon>
        <taxon>Embryophyta</taxon>
        <taxon>Tracheophyta</taxon>
        <taxon>Spermatophyta</taxon>
        <taxon>Magnoliopsida</taxon>
        <taxon>eudicotyledons</taxon>
        <taxon>Gunneridae</taxon>
        <taxon>Pentapetalae</taxon>
        <taxon>rosids</taxon>
        <taxon>fabids</taxon>
        <taxon>Malpighiales</taxon>
        <taxon>Erythroxylaceae</taxon>
        <taxon>Erythroxylum</taxon>
    </lineage>
</organism>
<dbReference type="GO" id="GO:0035251">
    <property type="term" value="F:UDP-glucosyltransferase activity"/>
    <property type="evidence" value="ECO:0007669"/>
    <property type="project" value="InterPro"/>
</dbReference>
<accession>A0AAV8SCX1</accession>
<dbReference type="PANTHER" id="PTHR48048:SF76">
    <property type="entry name" value="UDP-GLYCOSYLTRANSFERASE 708D1-LIKE"/>
    <property type="match status" value="1"/>
</dbReference>
<evidence type="ECO:0000256" key="1">
    <source>
        <dbReference type="ARBA" id="ARBA00009995"/>
    </source>
</evidence>
<evidence type="ECO:0000256" key="2">
    <source>
        <dbReference type="ARBA" id="ARBA00022676"/>
    </source>
</evidence>
<proteinExistence type="inferred from homology"/>
<keyword evidence="2" id="KW-0328">Glycosyltransferase</keyword>
<dbReference type="SUPFAM" id="SSF53756">
    <property type="entry name" value="UDP-Glycosyltransferase/glycogen phosphorylase"/>
    <property type="match status" value="1"/>
</dbReference>
<sequence>MGHLTPFLRLAGSLTTHHVQLTIITPLPTVSLAESQTLSHFLTSFPQIAQVQLHLLPLDHKQSVNADDPFYYHIQVIRQSSSLLLPLLSSLSPPASALITDMSLAAAVIPITQVLNLPNYIFFTSSAKMLTLFLSYHTIFGSKHTSDLEGLDAIKIPGLEPIPKSWIPPPLLQDKNNLLKIYFFDNGRKMTESSGILVNTSEGFEQETLRKLNEGKVIEGLPSVLAVGPLPPCDHGRCVPLAWLEGQPVRSVVYVSFGSRTGMSREQIRELGDGLVRSGSRFIWVVKEKRVDVEDDEDLDQGGETLVTGAKIAAKIRYVMENEAFKLQGMRFRDEARKGLGVCGNSNGGLTKLRDMLKA</sequence>
<protein>
    <submittedName>
        <fullName evidence="3">Uncharacterized protein</fullName>
    </submittedName>
</protein>
<dbReference type="EMBL" id="JAIWQS010000011">
    <property type="protein sequence ID" value="KAJ8749894.1"/>
    <property type="molecule type" value="Genomic_DNA"/>
</dbReference>